<dbReference type="HOGENOM" id="CLU_3014446_0_0_1"/>
<evidence type="ECO:0000313" key="2">
    <source>
        <dbReference type="Proteomes" id="UP000005426"/>
    </source>
</evidence>
<accession>G9P627</accession>
<dbReference type="EMBL" id="ABDG02000027">
    <property type="protein sequence ID" value="EHK40580.1"/>
    <property type="molecule type" value="Genomic_DNA"/>
</dbReference>
<proteinExistence type="predicted"/>
<sequence length="56" mass="6558">MHRLYLFNKKHNFVKGKTSQNDVFWQLIKRDPAISNASVLGVCHGPYNREDKGRLE</sequence>
<name>G9P627_HYPAI</name>
<comment type="caution">
    <text evidence="1">The sequence shown here is derived from an EMBL/GenBank/DDBJ whole genome shotgun (WGS) entry which is preliminary data.</text>
</comment>
<gene>
    <name evidence="1" type="ORF">TRIATDRAFT_301410</name>
</gene>
<dbReference type="Proteomes" id="UP000005426">
    <property type="component" value="Unassembled WGS sequence"/>
</dbReference>
<organism evidence="1 2">
    <name type="scientific">Hypocrea atroviridis (strain ATCC 20476 / IMI 206040)</name>
    <name type="common">Trichoderma atroviride</name>
    <dbReference type="NCBI Taxonomy" id="452589"/>
    <lineage>
        <taxon>Eukaryota</taxon>
        <taxon>Fungi</taxon>
        <taxon>Dikarya</taxon>
        <taxon>Ascomycota</taxon>
        <taxon>Pezizomycotina</taxon>
        <taxon>Sordariomycetes</taxon>
        <taxon>Hypocreomycetidae</taxon>
        <taxon>Hypocreales</taxon>
        <taxon>Hypocreaceae</taxon>
        <taxon>Trichoderma</taxon>
    </lineage>
</organism>
<keyword evidence="2" id="KW-1185">Reference proteome</keyword>
<dbReference type="AlphaFoldDB" id="G9P627"/>
<protein>
    <submittedName>
        <fullName evidence="1">Uncharacterized protein</fullName>
    </submittedName>
</protein>
<evidence type="ECO:0000313" key="1">
    <source>
        <dbReference type="EMBL" id="EHK40580.1"/>
    </source>
</evidence>
<reference evidence="1 2" key="1">
    <citation type="journal article" date="2011" name="Genome Biol.">
        <title>Comparative genome sequence analysis underscores mycoparasitism as the ancestral life style of Trichoderma.</title>
        <authorList>
            <person name="Kubicek C.P."/>
            <person name="Herrera-Estrella A."/>
            <person name="Seidl-Seiboth V."/>
            <person name="Martinez D.A."/>
            <person name="Druzhinina I.S."/>
            <person name="Thon M."/>
            <person name="Zeilinger S."/>
            <person name="Casas-Flores S."/>
            <person name="Horwitz B.A."/>
            <person name="Mukherjee P.K."/>
            <person name="Mukherjee M."/>
            <person name="Kredics L."/>
            <person name="Alcaraz L.D."/>
            <person name="Aerts A."/>
            <person name="Antal Z."/>
            <person name="Atanasova L."/>
            <person name="Cervantes-Badillo M.G."/>
            <person name="Challacombe J."/>
            <person name="Chertkov O."/>
            <person name="McCluskey K."/>
            <person name="Coulpier F."/>
            <person name="Deshpande N."/>
            <person name="von Doehren H."/>
            <person name="Ebbole D.J."/>
            <person name="Esquivel-Naranjo E.U."/>
            <person name="Fekete E."/>
            <person name="Flipphi M."/>
            <person name="Glaser F."/>
            <person name="Gomez-Rodriguez E.Y."/>
            <person name="Gruber S."/>
            <person name="Han C."/>
            <person name="Henrissat B."/>
            <person name="Hermosa R."/>
            <person name="Hernandez-Onate M."/>
            <person name="Karaffa L."/>
            <person name="Kosti I."/>
            <person name="Le Crom S."/>
            <person name="Lindquist E."/>
            <person name="Lucas S."/>
            <person name="Luebeck M."/>
            <person name="Luebeck P.S."/>
            <person name="Margeot A."/>
            <person name="Metz B."/>
            <person name="Misra M."/>
            <person name="Nevalainen H."/>
            <person name="Omann M."/>
            <person name="Packer N."/>
            <person name="Perrone G."/>
            <person name="Uresti-Rivera E.E."/>
            <person name="Salamov A."/>
            <person name="Schmoll M."/>
            <person name="Seiboth B."/>
            <person name="Shapiro H."/>
            <person name="Sukno S."/>
            <person name="Tamayo-Ramos J.A."/>
            <person name="Tisch D."/>
            <person name="Wiest A."/>
            <person name="Wilkinson H.H."/>
            <person name="Zhang M."/>
            <person name="Coutinho P.M."/>
            <person name="Kenerley C.M."/>
            <person name="Monte E."/>
            <person name="Baker S.E."/>
            <person name="Grigoriev I.V."/>
        </authorList>
    </citation>
    <scope>NUCLEOTIDE SEQUENCE [LARGE SCALE GENOMIC DNA]</scope>
    <source>
        <strain evidence="2">ATCC 20476 / IMI 206040</strain>
    </source>
</reference>